<keyword evidence="4 6" id="KW-0067">ATP-binding</keyword>
<dbReference type="Pfam" id="PF00005">
    <property type="entry name" value="ABC_tran"/>
    <property type="match status" value="1"/>
</dbReference>
<dbReference type="GO" id="GO:0005524">
    <property type="term" value="F:ATP binding"/>
    <property type="evidence" value="ECO:0007669"/>
    <property type="project" value="UniProtKB-KW"/>
</dbReference>
<comment type="similarity">
    <text evidence="1">Belongs to the ABC transporter superfamily.</text>
</comment>
<organism evidence="6 7">
    <name type="scientific">Candidatus Olsenella excrementavium</name>
    <dbReference type="NCBI Taxonomy" id="2838709"/>
    <lineage>
        <taxon>Bacteria</taxon>
        <taxon>Bacillati</taxon>
        <taxon>Actinomycetota</taxon>
        <taxon>Coriobacteriia</taxon>
        <taxon>Coriobacteriales</taxon>
        <taxon>Atopobiaceae</taxon>
        <taxon>Olsenella</taxon>
    </lineage>
</organism>
<accession>A0A9D2CFG3</accession>
<dbReference type="Proteomes" id="UP000824133">
    <property type="component" value="Unassembled WGS sequence"/>
</dbReference>
<reference evidence="6" key="2">
    <citation type="submission" date="2021-04" db="EMBL/GenBank/DDBJ databases">
        <authorList>
            <person name="Gilroy R."/>
        </authorList>
    </citation>
    <scope>NUCLEOTIDE SEQUENCE</scope>
    <source>
        <strain evidence="6">ChiHjej10B9-743</strain>
    </source>
</reference>
<sequence length="271" mass="29804">MKIEVKNLVHEYIPGQRALDGVNLTIEGTEPLAIIGQNGAGKTTLVKHFDAILRPTSGTVVINGRDLSELTCAQWAAQVGYVFQNPDNQLFLETVRKEFEFGPRQVGMDEARIEKRLKHVAELVGLADKLDVNPADLSPAEKKFCAIGSVVMMDCDVVIFDEPTCGQDLEGNARLERIIAALRDAGKLCITISHDVKFVTRCFPRAVVMCQGKVLVQGPVEEVFSQVDLLKQSFVVPPPICRVALGAGMSQAVFSVDDLVERVRKERNNCE</sequence>
<name>A0A9D2CFG3_9ACTN</name>
<evidence type="ECO:0000259" key="5">
    <source>
        <dbReference type="PROSITE" id="PS50893"/>
    </source>
</evidence>
<evidence type="ECO:0000313" key="6">
    <source>
        <dbReference type="EMBL" id="HIY78823.1"/>
    </source>
</evidence>
<reference evidence="6" key="1">
    <citation type="journal article" date="2021" name="PeerJ">
        <title>Extensive microbial diversity within the chicken gut microbiome revealed by metagenomics and culture.</title>
        <authorList>
            <person name="Gilroy R."/>
            <person name="Ravi A."/>
            <person name="Getino M."/>
            <person name="Pursley I."/>
            <person name="Horton D.L."/>
            <person name="Alikhan N.F."/>
            <person name="Baker D."/>
            <person name="Gharbi K."/>
            <person name="Hall N."/>
            <person name="Watson M."/>
            <person name="Adriaenssens E.M."/>
            <person name="Foster-Nyarko E."/>
            <person name="Jarju S."/>
            <person name="Secka A."/>
            <person name="Antonio M."/>
            <person name="Oren A."/>
            <person name="Chaudhuri R.R."/>
            <person name="La Ragione R."/>
            <person name="Hildebrand F."/>
            <person name="Pallen M.J."/>
        </authorList>
    </citation>
    <scope>NUCLEOTIDE SEQUENCE</scope>
    <source>
        <strain evidence="6">ChiHjej10B9-743</strain>
    </source>
</reference>
<evidence type="ECO:0000256" key="2">
    <source>
        <dbReference type="ARBA" id="ARBA00022448"/>
    </source>
</evidence>
<dbReference type="PANTHER" id="PTHR43553">
    <property type="entry name" value="HEAVY METAL TRANSPORTER"/>
    <property type="match status" value="1"/>
</dbReference>
<evidence type="ECO:0000256" key="1">
    <source>
        <dbReference type="ARBA" id="ARBA00005417"/>
    </source>
</evidence>
<dbReference type="PROSITE" id="PS50893">
    <property type="entry name" value="ABC_TRANSPORTER_2"/>
    <property type="match status" value="1"/>
</dbReference>
<dbReference type="InterPro" id="IPR015856">
    <property type="entry name" value="ABC_transpr_CbiO/EcfA_su"/>
</dbReference>
<proteinExistence type="inferred from homology"/>
<keyword evidence="3" id="KW-0547">Nucleotide-binding</keyword>
<dbReference type="InterPro" id="IPR003593">
    <property type="entry name" value="AAA+_ATPase"/>
</dbReference>
<dbReference type="GO" id="GO:0043190">
    <property type="term" value="C:ATP-binding cassette (ABC) transporter complex"/>
    <property type="evidence" value="ECO:0007669"/>
    <property type="project" value="TreeGrafter"/>
</dbReference>
<dbReference type="SMART" id="SM00382">
    <property type="entry name" value="AAA"/>
    <property type="match status" value="1"/>
</dbReference>
<gene>
    <name evidence="6" type="ORF">IAA42_00045</name>
</gene>
<dbReference type="GO" id="GO:0016887">
    <property type="term" value="F:ATP hydrolysis activity"/>
    <property type="evidence" value="ECO:0007669"/>
    <property type="project" value="InterPro"/>
</dbReference>
<feature type="domain" description="ABC transporter" evidence="5">
    <location>
        <begin position="3"/>
        <end position="236"/>
    </location>
</feature>
<protein>
    <submittedName>
        <fullName evidence="6">ATP-binding cassette domain-containing protein</fullName>
    </submittedName>
</protein>
<dbReference type="CDD" id="cd03225">
    <property type="entry name" value="ABC_cobalt_CbiO_domain1"/>
    <property type="match status" value="1"/>
</dbReference>
<dbReference type="Gene3D" id="3.40.50.300">
    <property type="entry name" value="P-loop containing nucleotide triphosphate hydrolases"/>
    <property type="match status" value="1"/>
</dbReference>
<dbReference type="InterPro" id="IPR027417">
    <property type="entry name" value="P-loop_NTPase"/>
</dbReference>
<evidence type="ECO:0000313" key="7">
    <source>
        <dbReference type="Proteomes" id="UP000824133"/>
    </source>
</evidence>
<dbReference type="InterPro" id="IPR003439">
    <property type="entry name" value="ABC_transporter-like_ATP-bd"/>
</dbReference>
<dbReference type="GO" id="GO:0042626">
    <property type="term" value="F:ATPase-coupled transmembrane transporter activity"/>
    <property type="evidence" value="ECO:0007669"/>
    <property type="project" value="TreeGrafter"/>
</dbReference>
<dbReference type="EMBL" id="DXCP01000001">
    <property type="protein sequence ID" value="HIY78823.1"/>
    <property type="molecule type" value="Genomic_DNA"/>
</dbReference>
<keyword evidence="2" id="KW-0813">Transport</keyword>
<evidence type="ECO:0000256" key="4">
    <source>
        <dbReference type="ARBA" id="ARBA00022840"/>
    </source>
</evidence>
<comment type="caution">
    <text evidence="6">The sequence shown here is derived from an EMBL/GenBank/DDBJ whole genome shotgun (WGS) entry which is preliminary data.</text>
</comment>
<evidence type="ECO:0000256" key="3">
    <source>
        <dbReference type="ARBA" id="ARBA00022741"/>
    </source>
</evidence>
<dbReference type="SUPFAM" id="SSF52540">
    <property type="entry name" value="P-loop containing nucleoside triphosphate hydrolases"/>
    <property type="match status" value="1"/>
</dbReference>
<dbReference type="InterPro" id="IPR050095">
    <property type="entry name" value="ECF_ABC_transporter_ATP-bd"/>
</dbReference>
<dbReference type="AlphaFoldDB" id="A0A9D2CFG3"/>